<organism evidence="14 15">
    <name type="scientific">Asaia bogorensis</name>
    <dbReference type="NCBI Taxonomy" id="91915"/>
    <lineage>
        <taxon>Bacteria</taxon>
        <taxon>Pseudomonadati</taxon>
        <taxon>Pseudomonadota</taxon>
        <taxon>Alphaproteobacteria</taxon>
        <taxon>Acetobacterales</taxon>
        <taxon>Acetobacteraceae</taxon>
        <taxon>Asaia</taxon>
    </lineage>
</organism>
<feature type="site" description="Transition state stabilizer; via amide nitrogen" evidence="9">
    <location>
        <position position="986"/>
    </location>
</feature>
<feature type="active site" description="Charge relay system" evidence="8">
    <location>
        <position position="763"/>
    </location>
</feature>
<feature type="region of interest" description="Disordered" evidence="10">
    <location>
        <begin position="552"/>
        <end position="575"/>
    </location>
</feature>
<dbReference type="GO" id="GO:0006508">
    <property type="term" value="P:proteolysis"/>
    <property type="evidence" value="ECO:0007669"/>
    <property type="project" value="UniProtKB-UniRule"/>
</dbReference>
<dbReference type="SUPFAM" id="SSF82171">
    <property type="entry name" value="DPP6 N-terminal domain-like"/>
    <property type="match status" value="2"/>
</dbReference>
<dbReference type="InterPro" id="IPR011045">
    <property type="entry name" value="N2O_reductase_N"/>
</dbReference>
<dbReference type="Gene3D" id="3.30.750.44">
    <property type="match status" value="1"/>
</dbReference>
<evidence type="ECO:0000259" key="13">
    <source>
        <dbReference type="SMART" id="SM00245"/>
    </source>
</evidence>
<dbReference type="eggNOG" id="COG0793">
    <property type="taxonomic scope" value="Bacteria"/>
</dbReference>
<comment type="subcellular location">
    <subcellularLocation>
        <location evidence="1 7">Cytoplasm</location>
    </subcellularLocation>
</comment>
<dbReference type="Pfam" id="PF03572">
    <property type="entry name" value="Peptidase_S41"/>
    <property type="match status" value="1"/>
</dbReference>
<dbReference type="PANTHER" id="PTHR43253:SF1">
    <property type="entry name" value="TRICORN PROTEASE HOMOLOG 2-RELATED"/>
    <property type="match status" value="1"/>
</dbReference>
<dbReference type="SUPFAM" id="SSF52096">
    <property type="entry name" value="ClpP/crotonase"/>
    <property type="match status" value="1"/>
</dbReference>
<dbReference type="CDD" id="cd07562">
    <property type="entry name" value="Peptidase_S41_TRI"/>
    <property type="match status" value="1"/>
</dbReference>
<dbReference type="SUPFAM" id="SSF50974">
    <property type="entry name" value="Nitrous oxide reductase, N-terminal domain"/>
    <property type="match status" value="1"/>
</dbReference>
<dbReference type="Pfam" id="PF14684">
    <property type="entry name" value="Tricorn_C1"/>
    <property type="match status" value="1"/>
</dbReference>
<dbReference type="Pfam" id="PF26549">
    <property type="entry name" value="Tricorn_N"/>
    <property type="match status" value="1"/>
</dbReference>
<evidence type="ECO:0000259" key="12">
    <source>
        <dbReference type="SMART" id="SM00228"/>
    </source>
</evidence>
<feature type="chain" id="PRO_5001589282" description="Tricorn protease homolog" evidence="11">
    <location>
        <begin position="28"/>
        <end position="1101"/>
    </location>
</feature>
<dbReference type="AlphaFoldDB" id="A0A060QJV9"/>
<reference evidence="14 15" key="2">
    <citation type="journal article" date="2014" name="PLoS ONE">
        <title>Evolution of mitochondria reconstructed from the energy metabolism of living bacteria.</title>
        <authorList>
            <person name="Degli Esposti M."/>
            <person name="Chouaia B."/>
            <person name="Comandatore F."/>
            <person name="Crotti E."/>
            <person name="Sassera D."/>
            <person name="Lievens P.M."/>
            <person name="Daffonchio D."/>
            <person name="Bandi C."/>
        </authorList>
    </citation>
    <scope>NUCLEOTIDE SEQUENCE [LARGE SCALE GENOMIC DNA]</scope>
    <source>
        <strain evidence="14 15">SF2.1</strain>
    </source>
</reference>
<sequence length="1101" mass="120092">MRLSSLLASTAIASLTLLGLASPPAQAAPGYLRDPALSGTTLVFDDEQSVWSAPLQGGNATRLTAPIGSDPHPILSPDGKQVAFLANYDGPQEIYVMPVEGGTARRVTFENQNVMPIGWDRKAGILYSSAPATGPGLSRVVSAILPVSGTKRTYPLADANDAALSADGQWLYFVRFGTAVSHDHLRLYRGGAVAQLWRYRLKGGGEAERLGPQNVNLRRPMLWKDRLIVISDQSGRDNLWSYALDGTDGHPLTQHDDFGIRQASLSGHDVVYQRGADLYHFDLDTGAETLIPVDVVSDNAARRPQWLDNPFPYLTDIDLAPNGKQVALTLRGHVALASAGPQRRITLATAASTRLRHASLSPDGKTLYAFSDKGGESELWAFPATGGAEGTALTHASKSEPTGLWVSPDGTHIAHTDLAGHLYILDVATRTDKLIDDARLDGQSDYESVVWSHDGRALAFTRARGDNVRRQIALYPLETGATLWATTPDYDSYAPRFSPDGHFLWFLSDRLFKLSNGSPWGDRNPAPVFGPRTGIFALALHKSARFPFAPHNELEPAAPAKPTEKPAAPSNAKTPVFDPDGLAARLYQLPVPAADYSQIEIAPDYLYLLAKKPDDLTAKNDGMTLYSVKVTRDEIKPKVFAADLRDFSLTPDGKTLMLVSGKEKQRPKIQLVPAGATLGDAGGPESQVSLDGLRLRIDPGAEWQDMFTDAWRLHRDHFYDPALHGVDWNSIRERYRPLLARIGDRPDLDDLLGQMMGELNALHSQLRPAETTTRDNETLIAGLGAHLTRQPGGFLIDRIYTGNPDLPQDRAPLAAPDVDAQPGDLIVSLNGQSLADLPDLSSLLANQAGKQVLLTLKRKDRQFQTIVTPVSAKQEASLRLRAWESERAERVEKDSHGRIGYLHLRAMGPDDIAAFTRDFYAQTDKDGLIIDVRRNLGGNIDSWVLSQLLRKVWMFWSDHGKASQGNMQQAFRGHIVVLCDEFTYSDGETFSQGVKALGIGPLIGMRTAGAGVWLSDSDRLADNGLPRTAQHPYFDMKGHWLVENHGVEPDIAVENMPVATSNGQDQQLDKALETLNGLLQKQPITPMAAEGLSGAAEALPH</sequence>
<dbReference type="Proteomes" id="UP000027583">
    <property type="component" value="Unassembled WGS sequence"/>
</dbReference>
<evidence type="ECO:0000256" key="5">
    <source>
        <dbReference type="ARBA" id="ARBA00022801"/>
    </source>
</evidence>
<keyword evidence="11" id="KW-0732">Signal</keyword>
<keyword evidence="4 7" id="KW-0645">Protease</keyword>
<feature type="active site" description="Nucleophile" evidence="8">
    <location>
        <position position="985"/>
    </location>
</feature>
<protein>
    <recommendedName>
        <fullName evidence="7">Tricorn protease homolog</fullName>
        <ecNumber evidence="7">3.4.21.-</ecNumber>
    </recommendedName>
</protein>
<evidence type="ECO:0000256" key="11">
    <source>
        <dbReference type="SAM" id="SignalP"/>
    </source>
</evidence>
<evidence type="ECO:0000256" key="9">
    <source>
        <dbReference type="PIRSR" id="PIRSR036421-3"/>
    </source>
</evidence>
<dbReference type="InterPro" id="IPR001478">
    <property type="entry name" value="PDZ"/>
</dbReference>
<comment type="caution">
    <text evidence="14">The sequence shown here is derived from an EMBL/GenBank/DDBJ whole genome shotgun (WGS) entry which is preliminary data.</text>
</comment>
<dbReference type="InterPro" id="IPR036034">
    <property type="entry name" value="PDZ_sf"/>
</dbReference>
<evidence type="ECO:0000256" key="8">
    <source>
        <dbReference type="PIRSR" id="PIRSR036421-1"/>
    </source>
</evidence>
<dbReference type="GO" id="GO:0008236">
    <property type="term" value="F:serine-type peptidase activity"/>
    <property type="evidence" value="ECO:0007669"/>
    <property type="project" value="UniProtKB-UniRule"/>
</dbReference>
<dbReference type="InterPro" id="IPR005151">
    <property type="entry name" value="Tail-specific_protease"/>
</dbReference>
<comment type="similarity">
    <text evidence="2 7">Belongs to the peptidase S41B family.</text>
</comment>
<reference evidence="14 15" key="1">
    <citation type="journal article" date="2014" name="Genome Biol. Evol.">
        <title>Acetic acid bacteria genomes reveal functional traits for adaptation to life in insect guts.</title>
        <authorList>
            <person name="Chouaia B."/>
            <person name="Gaiarsa S."/>
            <person name="Crotti E."/>
            <person name="Comandatore F."/>
            <person name="Degli Esposti M."/>
            <person name="Ricci I."/>
            <person name="Alma A."/>
            <person name="Favia G."/>
            <person name="Bandi C."/>
            <person name="Daffonchio D."/>
        </authorList>
    </citation>
    <scope>NUCLEOTIDE SEQUENCE [LARGE SCALE GENOMIC DNA]</scope>
    <source>
        <strain evidence="14 15">SF2.1</strain>
    </source>
</reference>
<dbReference type="Gene3D" id="2.130.10.10">
    <property type="entry name" value="YVTN repeat-like/Quinoprotein amine dehydrogenase"/>
    <property type="match status" value="1"/>
</dbReference>
<evidence type="ECO:0000313" key="15">
    <source>
        <dbReference type="Proteomes" id="UP000027583"/>
    </source>
</evidence>
<feature type="domain" description="PDZ" evidence="12">
    <location>
        <begin position="781"/>
        <end position="860"/>
    </location>
</feature>
<evidence type="ECO:0000256" key="4">
    <source>
        <dbReference type="ARBA" id="ARBA00022670"/>
    </source>
</evidence>
<dbReference type="Pfam" id="PF14685">
    <property type="entry name" value="PDZ_Tricorn"/>
    <property type="match status" value="1"/>
</dbReference>
<dbReference type="SMART" id="SM00228">
    <property type="entry name" value="PDZ"/>
    <property type="match status" value="1"/>
</dbReference>
<keyword evidence="5 7" id="KW-0378">Hydrolase</keyword>
<feature type="domain" description="Tail specific protease" evidence="13">
    <location>
        <begin position="849"/>
        <end position="1054"/>
    </location>
</feature>
<keyword evidence="3 7" id="KW-0963">Cytoplasm</keyword>
<dbReference type="Gene3D" id="2.30.42.10">
    <property type="match status" value="1"/>
</dbReference>
<dbReference type="InterPro" id="IPR029045">
    <property type="entry name" value="ClpP/crotonase-like_dom_sf"/>
</dbReference>
<dbReference type="Gene3D" id="3.90.226.10">
    <property type="entry name" value="2-enoyl-CoA Hydratase, Chain A, domain 1"/>
    <property type="match status" value="1"/>
</dbReference>
<feature type="active site" description="Charge relay system" evidence="8">
    <location>
        <position position="1043"/>
    </location>
</feature>
<evidence type="ECO:0000256" key="10">
    <source>
        <dbReference type="SAM" id="MobiDB-lite"/>
    </source>
</evidence>
<dbReference type="PANTHER" id="PTHR43253">
    <property type="entry name" value="TRICORN PROTEASE HOMOLOG 2-RELATED"/>
    <property type="match status" value="1"/>
</dbReference>
<dbReference type="Pfam" id="PF26550">
    <property type="entry name" value="Tricorn_2nd"/>
    <property type="match status" value="1"/>
</dbReference>
<dbReference type="InterPro" id="IPR029414">
    <property type="entry name" value="Tricorn_PDZ"/>
</dbReference>
<evidence type="ECO:0000256" key="3">
    <source>
        <dbReference type="ARBA" id="ARBA00022490"/>
    </source>
</evidence>
<name>A0A060QJV9_9PROT</name>
<feature type="compositionally biased region" description="Low complexity" evidence="10">
    <location>
        <begin position="555"/>
        <end position="569"/>
    </location>
</feature>
<feature type="signal peptide" evidence="11">
    <location>
        <begin position="1"/>
        <end position="27"/>
    </location>
</feature>
<dbReference type="SMART" id="SM00245">
    <property type="entry name" value="TSPc"/>
    <property type="match status" value="1"/>
</dbReference>
<dbReference type="EMBL" id="CBLX010000027">
    <property type="protein sequence ID" value="CDG41250.1"/>
    <property type="molecule type" value="Genomic_DNA"/>
</dbReference>
<evidence type="ECO:0000256" key="7">
    <source>
        <dbReference type="PIRNR" id="PIRNR036421"/>
    </source>
</evidence>
<dbReference type="InterPro" id="IPR028204">
    <property type="entry name" value="Tricorn_C1"/>
</dbReference>
<dbReference type="SUPFAM" id="SSF50156">
    <property type="entry name" value="PDZ domain-like"/>
    <property type="match status" value="1"/>
</dbReference>
<dbReference type="GO" id="GO:0005737">
    <property type="term" value="C:cytoplasm"/>
    <property type="evidence" value="ECO:0007669"/>
    <property type="project" value="UniProtKB-SubCell"/>
</dbReference>
<dbReference type="RefSeq" id="WP_023979564.1">
    <property type="nucleotide sequence ID" value="NZ_CBLX010000027.1"/>
</dbReference>
<accession>A0A060QJV9</accession>
<dbReference type="EC" id="3.4.21.-" evidence="7"/>
<keyword evidence="6 7" id="KW-0720">Serine protease</keyword>
<evidence type="ECO:0000256" key="2">
    <source>
        <dbReference type="ARBA" id="ARBA00008524"/>
    </source>
</evidence>
<evidence type="ECO:0000256" key="1">
    <source>
        <dbReference type="ARBA" id="ARBA00004496"/>
    </source>
</evidence>
<dbReference type="eggNOG" id="COG4946">
    <property type="taxonomic scope" value="Bacteria"/>
</dbReference>
<dbReference type="InterPro" id="IPR012393">
    <property type="entry name" value="Tricorn_protease"/>
</dbReference>
<dbReference type="InterPro" id="IPR015943">
    <property type="entry name" value="WD40/YVTN_repeat-like_dom_sf"/>
</dbReference>
<proteinExistence type="inferred from homology"/>
<comment type="function">
    <text evidence="7">Degrades oligopeptides.</text>
</comment>
<evidence type="ECO:0000256" key="6">
    <source>
        <dbReference type="ARBA" id="ARBA00022825"/>
    </source>
</evidence>
<dbReference type="Gene3D" id="2.120.10.60">
    <property type="entry name" value="Tricorn protease N-terminal domain"/>
    <property type="match status" value="1"/>
</dbReference>
<evidence type="ECO:0000313" key="14">
    <source>
        <dbReference type="EMBL" id="CDG41250.1"/>
    </source>
</evidence>
<dbReference type="PIRSF" id="PIRSF036421">
    <property type="entry name" value="Tricorn_protease"/>
    <property type="match status" value="1"/>
</dbReference>
<gene>
    <name evidence="14" type="ORF">ASAP_3205</name>
</gene>